<reference evidence="1 2" key="1">
    <citation type="submission" date="2019-08" db="EMBL/GenBank/DDBJ databases">
        <title>Bacillus genomes from the desert of Cuatro Cienegas, Coahuila.</title>
        <authorList>
            <person name="Olmedo-Alvarez G."/>
        </authorList>
    </citation>
    <scope>NUCLEOTIDE SEQUENCE [LARGE SCALE GENOMIC DNA]</scope>
    <source>
        <strain evidence="1 2">CH40_1T</strain>
    </source>
</reference>
<dbReference type="RefSeq" id="WP_148947439.1">
    <property type="nucleotide sequence ID" value="NZ_VTEH01000011.1"/>
</dbReference>
<proteinExistence type="predicted"/>
<dbReference type="AlphaFoldDB" id="A0A5D4KBA7"/>
<evidence type="ECO:0000313" key="1">
    <source>
        <dbReference type="EMBL" id="TYR74611.1"/>
    </source>
</evidence>
<dbReference type="Proteomes" id="UP000323317">
    <property type="component" value="Unassembled WGS sequence"/>
</dbReference>
<name>A0A5D4KBA7_9BACI</name>
<comment type="caution">
    <text evidence="1">The sequence shown here is derived from an EMBL/GenBank/DDBJ whole genome shotgun (WGS) entry which is preliminary data.</text>
</comment>
<accession>A0A5D4KBA7</accession>
<protein>
    <submittedName>
        <fullName evidence="1">Uncharacterized protein</fullName>
    </submittedName>
</protein>
<organism evidence="1 2">
    <name type="scientific">Rossellomorea vietnamensis</name>
    <dbReference type="NCBI Taxonomy" id="218284"/>
    <lineage>
        <taxon>Bacteria</taxon>
        <taxon>Bacillati</taxon>
        <taxon>Bacillota</taxon>
        <taxon>Bacilli</taxon>
        <taxon>Bacillales</taxon>
        <taxon>Bacillaceae</taxon>
        <taxon>Rossellomorea</taxon>
    </lineage>
</organism>
<evidence type="ECO:0000313" key="2">
    <source>
        <dbReference type="Proteomes" id="UP000323317"/>
    </source>
</evidence>
<sequence>MLDLHFLKELKEYVHFYQEVTPQIDVCESDSNLDYKLEAPIENSELEEFISTNEQPSFREELLALIDESRFTDPDIYRRAGIDRKHFSKIRSKPGYRVGRNTAIALALALELGIEEAEDLLAAAGYSLSFSDTYDLVIRFCLEKEIHDLDYVNQALDSLSLKPLTG</sequence>
<dbReference type="EMBL" id="VTEH01000011">
    <property type="protein sequence ID" value="TYR74611.1"/>
    <property type="molecule type" value="Genomic_DNA"/>
</dbReference>
<gene>
    <name evidence="1" type="ORF">FZC79_14145</name>
</gene>